<gene>
    <name evidence="1" type="ORF">AVJ23_14465</name>
</gene>
<evidence type="ECO:0000313" key="1">
    <source>
        <dbReference type="EMBL" id="KUF09947.1"/>
    </source>
</evidence>
<dbReference type="Proteomes" id="UP000054396">
    <property type="component" value="Unassembled WGS sequence"/>
</dbReference>
<protein>
    <recommendedName>
        <fullName evidence="3">DUF885 domain-containing protein</fullName>
    </recommendedName>
</protein>
<evidence type="ECO:0008006" key="3">
    <source>
        <dbReference type="Google" id="ProtNLM"/>
    </source>
</evidence>
<name>A0A0W7WH22_9RHOB</name>
<evidence type="ECO:0000313" key="2">
    <source>
        <dbReference type="Proteomes" id="UP000054396"/>
    </source>
</evidence>
<reference evidence="1 2" key="1">
    <citation type="submission" date="2015-12" db="EMBL/GenBank/DDBJ databases">
        <authorList>
            <person name="Shamseldin A."/>
            <person name="Moawad H."/>
            <person name="Abd El-Rahim W.M."/>
            <person name="Sadowsky M.J."/>
        </authorList>
    </citation>
    <scope>NUCLEOTIDE SEQUENCE [LARGE SCALE GENOMIC DNA]</scope>
    <source>
        <strain evidence="1 2">SJ5A-1</strain>
    </source>
</reference>
<dbReference type="AlphaFoldDB" id="A0A0W7WH22"/>
<organism evidence="1 2">
    <name type="scientific">Pseudoponticoccus marisrubri</name>
    <dbReference type="NCBI Taxonomy" id="1685382"/>
    <lineage>
        <taxon>Bacteria</taxon>
        <taxon>Pseudomonadati</taxon>
        <taxon>Pseudomonadota</taxon>
        <taxon>Alphaproteobacteria</taxon>
        <taxon>Rhodobacterales</taxon>
        <taxon>Roseobacteraceae</taxon>
        <taxon>Pseudoponticoccus</taxon>
    </lineage>
</organism>
<keyword evidence="2" id="KW-1185">Reference proteome</keyword>
<proteinExistence type="predicted"/>
<accession>A0A0W7WH22</accession>
<dbReference type="EMBL" id="LPXO01000009">
    <property type="protein sequence ID" value="KUF09947.1"/>
    <property type="molecule type" value="Genomic_DNA"/>
</dbReference>
<comment type="caution">
    <text evidence="1">The sequence shown here is derived from an EMBL/GenBank/DDBJ whole genome shotgun (WGS) entry which is preliminary data.</text>
</comment>
<dbReference type="STRING" id="1685382.AVJ23_14465"/>
<sequence length="400" mass="44154">MQAPSGQNVTLSKISYDLTAVTMGLHALERERNDGHSLLDGEGLVPIYTGGDLVTPRRYSDWDTIKRDLSELEAALESIAPGERRTFLEGMIGSLRLALRLFSGGSPTYEQKVVGLVGASRGHEDAGMIAACRDRIDRLLTRLGFVRGSLADRVRNWEDARAIPDHKLDAALAELVAEAKRRTDAMIFDTGDFAMEICPVRDVPYPAKCGFAERRVDLNVDLLLSRAVLKHLICHNIFPGHATQALYAHAEVVAGRSTVDALLISANAVTGCVQEGIGDQGIYLIDWMEDEDDALTAELRGLRSACQTSATWAYMAEGQPAEQTVQYLRETALGQDAWVRGRLRSAAHPFKGPFAASFWTGNEVVRRVRERVSDAHRPDFIRYLYGRAHSPQSLEMFQAS</sequence>
<dbReference type="OrthoDB" id="140419at2"/>